<dbReference type="PANTHER" id="PTHR16194">
    <property type="entry name" value="DDB1- AND CUL4-ASSOCIATED FACTOR 16"/>
    <property type="match status" value="1"/>
</dbReference>
<feature type="region of interest" description="Disordered" evidence="1">
    <location>
        <begin position="41"/>
        <end position="92"/>
    </location>
</feature>
<accession>A0AA40HVM0</accession>
<name>A0AA40HVM0_CNENI</name>
<dbReference type="PANTHER" id="PTHR16194:SF0">
    <property type="entry name" value="DDB1- AND CUL4-ASSOCIATED FACTOR 16"/>
    <property type="match status" value="1"/>
</dbReference>
<dbReference type="Proteomes" id="UP001177744">
    <property type="component" value="Unassembled WGS sequence"/>
</dbReference>
<evidence type="ECO:0000313" key="2">
    <source>
        <dbReference type="EMBL" id="KAK1338268.1"/>
    </source>
</evidence>
<protein>
    <submittedName>
        <fullName evidence="2">Uncharacterized protein</fullName>
    </submittedName>
</protein>
<dbReference type="GO" id="GO:0080008">
    <property type="term" value="C:Cul4-RING E3 ubiquitin ligase complex"/>
    <property type="evidence" value="ECO:0007669"/>
    <property type="project" value="TreeGrafter"/>
</dbReference>
<dbReference type="InterPro" id="IPR028216">
    <property type="entry name" value="DCAF16"/>
</dbReference>
<evidence type="ECO:0000256" key="1">
    <source>
        <dbReference type="SAM" id="MobiDB-lite"/>
    </source>
</evidence>
<feature type="non-terminal residue" evidence="2">
    <location>
        <position position="313"/>
    </location>
</feature>
<proteinExistence type="predicted"/>
<comment type="caution">
    <text evidence="2">The sequence shown here is derived from an EMBL/GenBank/DDBJ whole genome shotgun (WGS) entry which is preliminary data.</text>
</comment>
<feature type="region of interest" description="Disordered" evidence="1">
    <location>
        <begin position="161"/>
        <end position="197"/>
    </location>
</feature>
<dbReference type="Pfam" id="PF15349">
    <property type="entry name" value="DCA16"/>
    <property type="match status" value="2"/>
</dbReference>
<reference evidence="2" key="1">
    <citation type="submission" date="2023-06" db="EMBL/GenBank/DDBJ databases">
        <title>Reference genome for the Northern bat (Eptesicus nilssonii), a most northern bat species.</title>
        <authorList>
            <person name="Laine V.N."/>
            <person name="Pulliainen A.T."/>
            <person name="Lilley T.M."/>
        </authorList>
    </citation>
    <scope>NUCLEOTIDE SEQUENCE</scope>
    <source>
        <strain evidence="2">BLF_Eptnil</strain>
        <tissue evidence="2">Kidney</tissue>
    </source>
</reference>
<feature type="compositionally biased region" description="Low complexity" evidence="1">
    <location>
        <begin position="185"/>
        <end position="197"/>
    </location>
</feature>
<gene>
    <name evidence="2" type="ORF">QTO34_001383</name>
</gene>
<dbReference type="AlphaFoldDB" id="A0AA40HVM0"/>
<feature type="compositionally biased region" description="Basic and acidic residues" evidence="1">
    <location>
        <begin position="50"/>
        <end position="66"/>
    </location>
</feature>
<sequence length="313" mass="34141">MRRQRNMSRMKEMEESKLLDIEFKTSVIRLLKNLLETTKKLSETSEELSETFKDLNENTKKMKKDQNPSPDPLKVSESKEEENANYLNESSGEDTWKNTVLLERGLRFSHCFLCVSKLEPIPEWPPLASCGVPPFQKLLSSPSRLSRDHATLNGALQFATKHRSGPLGSVGRQKGGSGPERKGCSGQSEGGASSQENEGPFCTNLHSCIGPLRSAGPDLSAQSVVVSGGCRPNCPWRLFHLPLLLRGNQGSSSRCLHLLTVPALLLPAAGTSPNCSTPSAGASRAGTISAWEQWQREQGFRQIGDRGVLEGGA</sequence>
<dbReference type="EMBL" id="JAULJE010000010">
    <property type="protein sequence ID" value="KAK1338268.1"/>
    <property type="molecule type" value="Genomic_DNA"/>
</dbReference>
<keyword evidence="3" id="KW-1185">Reference proteome</keyword>
<evidence type="ECO:0000313" key="3">
    <source>
        <dbReference type="Proteomes" id="UP001177744"/>
    </source>
</evidence>
<organism evidence="2 3">
    <name type="scientific">Cnephaeus nilssonii</name>
    <name type="common">Northern bat</name>
    <name type="synonym">Eptesicus nilssonii</name>
    <dbReference type="NCBI Taxonomy" id="3371016"/>
    <lineage>
        <taxon>Eukaryota</taxon>
        <taxon>Metazoa</taxon>
        <taxon>Chordata</taxon>
        <taxon>Craniata</taxon>
        <taxon>Vertebrata</taxon>
        <taxon>Euteleostomi</taxon>
        <taxon>Mammalia</taxon>
        <taxon>Eutheria</taxon>
        <taxon>Laurasiatheria</taxon>
        <taxon>Chiroptera</taxon>
        <taxon>Yangochiroptera</taxon>
        <taxon>Vespertilionidae</taxon>
        <taxon>Cnephaeus</taxon>
    </lineage>
</organism>